<sequence length="161" mass="18377">MLPTILDFEASGFGYESYPIEVGIALGGGERFCTLIQPLEQWQHWDEEAAKIHQISRKDLLRHGIPIVDVCMRLNQLLGDQVVYSDGWVVDKPWLNTLYQAGQIDPSFSLSPIESIQSEAQQKAWGDVKAELLELFAFDRHRASHDALLIQETYKATRHLR</sequence>
<gene>
    <name evidence="1" type="ORF">MARGE09_P1798</name>
</gene>
<accession>A0AAN1WHA9</accession>
<name>A0AAN1WHA9_9GAMM</name>
<evidence type="ECO:0008006" key="3">
    <source>
        <dbReference type="Google" id="ProtNLM"/>
    </source>
</evidence>
<dbReference type="EMBL" id="AP023086">
    <property type="protein sequence ID" value="BCD97597.1"/>
    <property type="molecule type" value="Genomic_DNA"/>
</dbReference>
<reference evidence="1 2" key="1">
    <citation type="journal article" date="2022" name="IScience">
        <title>An ultrasensitive nanofiber-based assay for enzymatic hydrolysis and deep-sea microbial degradation of cellulose.</title>
        <authorList>
            <person name="Tsudome M."/>
            <person name="Tachioka M."/>
            <person name="Miyazaki M."/>
            <person name="Uchimura K."/>
            <person name="Tsuda M."/>
            <person name="Takaki Y."/>
            <person name="Deguchi S."/>
        </authorList>
    </citation>
    <scope>NUCLEOTIDE SEQUENCE [LARGE SCALE GENOMIC DNA]</scope>
    <source>
        <strain evidence="1 2">GE09</strain>
    </source>
</reference>
<dbReference type="Gene3D" id="3.30.420.10">
    <property type="entry name" value="Ribonuclease H-like superfamily/Ribonuclease H"/>
    <property type="match status" value="1"/>
</dbReference>
<dbReference type="InterPro" id="IPR036397">
    <property type="entry name" value="RNaseH_sf"/>
</dbReference>
<dbReference type="SUPFAM" id="SSF53098">
    <property type="entry name" value="Ribonuclease H-like"/>
    <property type="match status" value="1"/>
</dbReference>
<dbReference type="KEGG" id="marq:MARGE09_P1798"/>
<proteinExistence type="predicted"/>
<evidence type="ECO:0000313" key="2">
    <source>
        <dbReference type="Proteomes" id="UP001320119"/>
    </source>
</evidence>
<keyword evidence="2" id="KW-1185">Reference proteome</keyword>
<dbReference type="Proteomes" id="UP001320119">
    <property type="component" value="Chromosome"/>
</dbReference>
<organism evidence="1 2">
    <name type="scientific">Marinagarivorans cellulosilyticus</name>
    <dbReference type="NCBI Taxonomy" id="2721545"/>
    <lineage>
        <taxon>Bacteria</taxon>
        <taxon>Pseudomonadati</taxon>
        <taxon>Pseudomonadota</taxon>
        <taxon>Gammaproteobacteria</taxon>
        <taxon>Cellvibrionales</taxon>
        <taxon>Cellvibrionaceae</taxon>
        <taxon>Marinagarivorans</taxon>
    </lineage>
</organism>
<dbReference type="InterPro" id="IPR012337">
    <property type="entry name" value="RNaseH-like_sf"/>
</dbReference>
<evidence type="ECO:0000313" key="1">
    <source>
        <dbReference type="EMBL" id="BCD97597.1"/>
    </source>
</evidence>
<dbReference type="RefSeq" id="WP_236987063.1">
    <property type="nucleotide sequence ID" value="NZ_AP023086.1"/>
</dbReference>
<dbReference type="AlphaFoldDB" id="A0AAN1WHA9"/>
<dbReference type="GO" id="GO:0003676">
    <property type="term" value="F:nucleic acid binding"/>
    <property type="evidence" value="ECO:0007669"/>
    <property type="project" value="InterPro"/>
</dbReference>
<protein>
    <recommendedName>
        <fullName evidence="3">Exonuclease domain-containing protein</fullName>
    </recommendedName>
</protein>